<proteinExistence type="predicted"/>
<dbReference type="Gene3D" id="1.20.1250.20">
    <property type="entry name" value="MFS general substrate transporter like domains"/>
    <property type="match status" value="1"/>
</dbReference>
<feature type="transmembrane region" description="Helical" evidence="1">
    <location>
        <begin position="298"/>
        <end position="323"/>
    </location>
</feature>
<keyword evidence="1" id="KW-0472">Membrane</keyword>
<feature type="transmembrane region" description="Helical" evidence="1">
    <location>
        <begin position="236"/>
        <end position="257"/>
    </location>
</feature>
<feature type="transmembrane region" description="Helical" evidence="1">
    <location>
        <begin position="67"/>
        <end position="86"/>
    </location>
</feature>
<sequence>MDTRLPSFALVALSSAASFILALYASLKVVDITGSAYKLSLILLVYNSIYTLASLSWHYLAHYVKNVRVGIIVVLLVQLTGALLVYASSVEALLALGLVVFGVGSAILSPLLATILYGLLVSDTEVSLKFNKNVVLGSVLGYALAVVSSIHPQFSPGSVVIALLVLSLPLSLLAPPITVMEPSSVAIGHQAPPVWWPLKVAFAIRSVIIEELLWLARMVQHPVSRLRLLMQRRLPLTCIGVVVLFTGVGLFFTPFPALLRHLSMSDTQVYLAYAVLTIASFLTFEATEQAKLGSVERLYLVLMLAILARIPMFAFPVFLLLANERGDCVVLVIALMVGLGISWSFIVTAITSIMLHYSPHGLKSAGISRYNALSSAGVILGSLASTLVSREFGLVHVYALSSVLLILSLCLFYRAQRMLVT</sequence>
<dbReference type="SUPFAM" id="SSF103473">
    <property type="entry name" value="MFS general substrate transporter"/>
    <property type="match status" value="1"/>
</dbReference>
<feature type="transmembrane region" description="Helical" evidence="1">
    <location>
        <begin position="194"/>
        <end position="215"/>
    </location>
</feature>
<feature type="transmembrane region" description="Helical" evidence="1">
    <location>
        <begin position="329"/>
        <end position="358"/>
    </location>
</feature>
<feature type="transmembrane region" description="Helical" evidence="1">
    <location>
        <begin position="93"/>
        <end position="121"/>
    </location>
</feature>
<feature type="transmembrane region" description="Helical" evidence="1">
    <location>
        <begin position="157"/>
        <end position="174"/>
    </location>
</feature>
<name>A0A7J3ZJD5_9CREN</name>
<feature type="transmembrane region" description="Helical" evidence="1">
    <location>
        <begin position="394"/>
        <end position="413"/>
    </location>
</feature>
<reference evidence="2" key="1">
    <citation type="journal article" date="2020" name="mSystems">
        <title>Genome- and Community-Level Interaction Insights into Carbon Utilization and Element Cycling Functions of Hydrothermarchaeota in Hydrothermal Sediment.</title>
        <authorList>
            <person name="Zhou Z."/>
            <person name="Liu Y."/>
            <person name="Xu W."/>
            <person name="Pan J."/>
            <person name="Luo Z.H."/>
            <person name="Li M."/>
        </authorList>
    </citation>
    <scope>NUCLEOTIDE SEQUENCE [LARGE SCALE GENOMIC DNA]</scope>
    <source>
        <strain evidence="2">SpSt-1116</strain>
    </source>
</reference>
<dbReference type="AlphaFoldDB" id="A0A7J3ZJD5"/>
<dbReference type="InterPro" id="IPR036259">
    <property type="entry name" value="MFS_trans_sf"/>
</dbReference>
<keyword evidence="1" id="KW-1133">Transmembrane helix</keyword>
<comment type="caution">
    <text evidence="2">The sequence shown here is derived from an EMBL/GenBank/DDBJ whole genome shotgun (WGS) entry which is preliminary data.</text>
</comment>
<feature type="transmembrane region" description="Helical" evidence="1">
    <location>
        <begin position="6"/>
        <end position="27"/>
    </location>
</feature>
<evidence type="ECO:0000313" key="2">
    <source>
        <dbReference type="EMBL" id="HHQ80114.1"/>
    </source>
</evidence>
<gene>
    <name evidence="2" type="ORF">ENM78_01420</name>
</gene>
<protein>
    <recommendedName>
        <fullName evidence="3">MFS transporter</fullName>
    </recommendedName>
</protein>
<feature type="transmembrane region" description="Helical" evidence="1">
    <location>
        <begin position="39"/>
        <end position="61"/>
    </location>
</feature>
<accession>A0A7J3ZJD5</accession>
<feature type="transmembrane region" description="Helical" evidence="1">
    <location>
        <begin position="269"/>
        <end position="286"/>
    </location>
</feature>
<keyword evidence="1" id="KW-0812">Transmembrane</keyword>
<feature type="transmembrane region" description="Helical" evidence="1">
    <location>
        <begin position="370"/>
        <end position="388"/>
    </location>
</feature>
<organism evidence="2">
    <name type="scientific">Fervidicoccus fontis</name>
    <dbReference type="NCBI Taxonomy" id="683846"/>
    <lineage>
        <taxon>Archaea</taxon>
        <taxon>Thermoproteota</taxon>
        <taxon>Thermoprotei</taxon>
        <taxon>Fervidicoccales</taxon>
        <taxon>Fervidicoccaceae</taxon>
        <taxon>Fervidicoccus</taxon>
    </lineage>
</organism>
<dbReference type="EMBL" id="DRZC01000019">
    <property type="protein sequence ID" value="HHQ80114.1"/>
    <property type="molecule type" value="Genomic_DNA"/>
</dbReference>
<evidence type="ECO:0008006" key="3">
    <source>
        <dbReference type="Google" id="ProtNLM"/>
    </source>
</evidence>
<feature type="transmembrane region" description="Helical" evidence="1">
    <location>
        <begin position="133"/>
        <end position="150"/>
    </location>
</feature>
<evidence type="ECO:0000256" key="1">
    <source>
        <dbReference type="SAM" id="Phobius"/>
    </source>
</evidence>